<gene>
    <name evidence="1" type="ORF">T03_7907</name>
</gene>
<sequence>MPKVLFCLSDIVLMKASLVIAELVWSTWGQTFTAFSYWSLNSLFHLTFNSSSYWFSLSNCSLIQTLEL</sequence>
<accession>A0A0V1C7E8</accession>
<dbReference type="EMBL" id="JYDI01000390">
    <property type="protein sequence ID" value="KRY45225.1"/>
    <property type="molecule type" value="Genomic_DNA"/>
</dbReference>
<reference evidence="1 2" key="1">
    <citation type="submission" date="2015-01" db="EMBL/GenBank/DDBJ databases">
        <title>Evolution of Trichinella species and genotypes.</title>
        <authorList>
            <person name="Korhonen P.K."/>
            <person name="Edoardo P."/>
            <person name="Giuseppe L.R."/>
            <person name="Gasser R.B."/>
        </authorList>
    </citation>
    <scope>NUCLEOTIDE SEQUENCE [LARGE SCALE GENOMIC DNA]</scope>
    <source>
        <strain evidence="1">ISS120</strain>
    </source>
</reference>
<name>A0A0V1C7E8_TRIBR</name>
<dbReference type="AlphaFoldDB" id="A0A0V1C7E8"/>
<comment type="caution">
    <text evidence="1">The sequence shown here is derived from an EMBL/GenBank/DDBJ whole genome shotgun (WGS) entry which is preliminary data.</text>
</comment>
<proteinExistence type="predicted"/>
<organism evidence="1 2">
    <name type="scientific">Trichinella britovi</name>
    <name type="common">Parasitic roundworm</name>
    <dbReference type="NCBI Taxonomy" id="45882"/>
    <lineage>
        <taxon>Eukaryota</taxon>
        <taxon>Metazoa</taxon>
        <taxon>Ecdysozoa</taxon>
        <taxon>Nematoda</taxon>
        <taxon>Enoplea</taxon>
        <taxon>Dorylaimia</taxon>
        <taxon>Trichinellida</taxon>
        <taxon>Trichinellidae</taxon>
        <taxon>Trichinella</taxon>
    </lineage>
</organism>
<protein>
    <submittedName>
        <fullName evidence="1">Uncharacterized protein</fullName>
    </submittedName>
</protein>
<evidence type="ECO:0000313" key="1">
    <source>
        <dbReference type="EMBL" id="KRY45225.1"/>
    </source>
</evidence>
<evidence type="ECO:0000313" key="2">
    <source>
        <dbReference type="Proteomes" id="UP000054653"/>
    </source>
</evidence>
<keyword evidence="2" id="KW-1185">Reference proteome</keyword>
<dbReference type="Proteomes" id="UP000054653">
    <property type="component" value="Unassembled WGS sequence"/>
</dbReference>